<dbReference type="RefSeq" id="WP_145804989.1">
    <property type="nucleotide sequence ID" value="NZ_VIVK01000001.1"/>
</dbReference>
<dbReference type="Gene3D" id="3.40.50.300">
    <property type="entry name" value="P-loop containing nucleotide triphosphate hydrolases"/>
    <property type="match status" value="1"/>
</dbReference>
<dbReference type="InterPro" id="IPR017871">
    <property type="entry name" value="ABC_transporter-like_CS"/>
</dbReference>
<dbReference type="InterPro" id="IPR011527">
    <property type="entry name" value="ABC1_TM_dom"/>
</dbReference>
<dbReference type="Gene3D" id="1.20.1560.10">
    <property type="entry name" value="ABC transporter type 1, transmembrane domain"/>
    <property type="match status" value="1"/>
</dbReference>
<dbReference type="PROSITE" id="PS00211">
    <property type="entry name" value="ABC_TRANSPORTER_1"/>
    <property type="match status" value="1"/>
</dbReference>
<accession>A0A561BPH0</accession>
<dbReference type="Pfam" id="PF00664">
    <property type="entry name" value="ABC_membrane"/>
    <property type="match status" value="1"/>
</dbReference>
<evidence type="ECO:0000256" key="5">
    <source>
        <dbReference type="SAM" id="Phobius"/>
    </source>
</evidence>
<keyword evidence="9" id="KW-1185">Reference proteome</keyword>
<dbReference type="PROSITE" id="PS50893">
    <property type="entry name" value="ABC_TRANSPORTER_2"/>
    <property type="match status" value="1"/>
</dbReference>
<evidence type="ECO:0000256" key="1">
    <source>
        <dbReference type="ARBA" id="ARBA00004651"/>
    </source>
</evidence>
<dbReference type="GO" id="GO:0016887">
    <property type="term" value="F:ATP hydrolysis activity"/>
    <property type="evidence" value="ECO:0007669"/>
    <property type="project" value="InterPro"/>
</dbReference>
<protein>
    <submittedName>
        <fullName evidence="8">ABC-type multidrug transport system fused ATPase/permease subunit</fullName>
    </submittedName>
</protein>
<dbReference type="InterPro" id="IPR027417">
    <property type="entry name" value="P-loop_NTPase"/>
</dbReference>
<evidence type="ECO:0000256" key="2">
    <source>
        <dbReference type="ARBA" id="ARBA00022692"/>
    </source>
</evidence>
<evidence type="ECO:0000256" key="3">
    <source>
        <dbReference type="ARBA" id="ARBA00022989"/>
    </source>
</evidence>
<dbReference type="GO" id="GO:0015421">
    <property type="term" value="F:ABC-type oligopeptide transporter activity"/>
    <property type="evidence" value="ECO:0007669"/>
    <property type="project" value="TreeGrafter"/>
</dbReference>
<evidence type="ECO:0000313" key="9">
    <source>
        <dbReference type="Proteomes" id="UP000318380"/>
    </source>
</evidence>
<feature type="transmembrane region" description="Helical" evidence="5">
    <location>
        <begin position="174"/>
        <end position="192"/>
    </location>
</feature>
<reference evidence="8 9" key="1">
    <citation type="submission" date="2019-06" db="EMBL/GenBank/DDBJ databases">
        <title>Sequencing the genomes of 1000 actinobacteria strains.</title>
        <authorList>
            <person name="Klenk H.-P."/>
        </authorList>
    </citation>
    <scope>NUCLEOTIDE SEQUENCE [LARGE SCALE GENOMIC DNA]</scope>
    <source>
        <strain evidence="8 9">DSM 24683</strain>
    </source>
</reference>
<dbReference type="CDD" id="cd07346">
    <property type="entry name" value="ABC_6TM_exporters"/>
    <property type="match status" value="1"/>
</dbReference>
<dbReference type="InterPro" id="IPR003439">
    <property type="entry name" value="ABC_transporter-like_ATP-bd"/>
</dbReference>
<organism evidence="8 9">
    <name type="scientific">Kribbella amoyensis</name>
    <dbReference type="NCBI Taxonomy" id="996641"/>
    <lineage>
        <taxon>Bacteria</taxon>
        <taxon>Bacillati</taxon>
        <taxon>Actinomycetota</taxon>
        <taxon>Actinomycetes</taxon>
        <taxon>Propionibacteriales</taxon>
        <taxon>Kribbellaceae</taxon>
        <taxon>Kribbella</taxon>
    </lineage>
</organism>
<dbReference type="EMBL" id="VIVK01000001">
    <property type="protein sequence ID" value="TWD80754.1"/>
    <property type="molecule type" value="Genomic_DNA"/>
</dbReference>
<dbReference type="PANTHER" id="PTHR43394">
    <property type="entry name" value="ATP-DEPENDENT PERMEASE MDL1, MITOCHONDRIAL"/>
    <property type="match status" value="1"/>
</dbReference>
<sequence>MSLRLIPFADPGVPDTRSGLRLILWLEHQQLRGQLAAVGWGLLFFSGIAAAPVAVGLAVQAVIDKSWPRLLLAGVLLLAFGAAKAGSDAFFHRAVVTNWISTASRLQQLLFRKASELGSLLTRRIAAGEVVAVSSGDVEKIGWFVEVLGRFTAALLTCFAVVVGLLFYEPQLGLVVLVAVPVLAFSIVPLMGPAERRADVQRAKGGRATELAADTVAGLRVLRGIGGEQLFLDRYRAASQEYRASAVRSARMWSLIAALQVLMFGLFLVVVVWFGVRLVLDGKISVGELVTTYGFITFMLVPLHTFEETASAFIFSKVSARRAARVLSLRRTDEEFAASEAELPSGDVVDPVSGLMVPAGSFTAVVCGDPDAGGRLADRIGGHSPEANPDDASVLVDGVELDRLPLESARTAVLVQDKDPVLLSGTVSDLFDVPASGAVTPEAALDAAQCADILDVLRQTLPSGETDPMRAVLTERGRSLSGGQRQRIALARSLYVDPTVLVLDEPTSAVDAHTEARIADSLRALRAGRTTVVFTSSPLMLDRAERVVFVPDGQVDAVGTHHDLVHDNPRYRAVVTREDEPTLEEESA</sequence>
<dbReference type="Pfam" id="PF00005">
    <property type="entry name" value="ABC_tran"/>
    <property type="match status" value="1"/>
</dbReference>
<feature type="domain" description="ABC transmembrane type-1" evidence="7">
    <location>
        <begin position="40"/>
        <end position="303"/>
    </location>
</feature>
<dbReference type="SUPFAM" id="SSF52540">
    <property type="entry name" value="P-loop containing nucleoside triphosphate hydrolases"/>
    <property type="match status" value="1"/>
</dbReference>
<keyword evidence="4 5" id="KW-0472">Membrane</keyword>
<comment type="subcellular location">
    <subcellularLocation>
        <location evidence="1">Cell membrane</location>
        <topology evidence="1">Multi-pass membrane protein</topology>
    </subcellularLocation>
</comment>
<proteinExistence type="predicted"/>
<evidence type="ECO:0000259" key="7">
    <source>
        <dbReference type="PROSITE" id="PS50929"/>
    </source>
</evidence>
<comment type="caution">
    <text evidence="8">The sequence shown here is derived from an EMBL/GenBank/DDBJ whole genome shotgun (WGS) entry which is preliminary data.</text>
</comment>
<evidence type="ECO:0000256" key="4">
    <source>
        <dbReference type="ARBA" id="ARBA00023136"/>
    </source>
</evidence>
<feature type="domain" description="ABC transporter" evidence="6">
    <location>
        <begin position="329"/>
        <end position="577"/>
    </location>
</feature>
<dbReference type="GO" id="GO:0005886">
    <property type="term" value="C:plasma membrane"/>
    <property type="evidence" value="ECO:0007669"/>
    <property type="project" value="UniProtKB-SubCell"/>
</dbReference>
<feature type="transmembrane region" description="Helical" evidence="5">
    <location>
        <begin position="147"/>
        <end position="168"/>
    </location>
</feature>
<dbReference type="OrthoDB" id="4966664at2"/>
<gene>
    <name evidence="8" type="ORF">FB561_1843</name>
</gene>
<dbReference type="PROSITE" id="PS50929">
    <property type="entry name" value="ABC_TM1F"/>
    <property type="match status" value="1"/>
</dbReference>
<dbReference type="GO" id="GO:0005524">
    <property type="term" value="F:ATP binding"/>
    <property type="evidence" value="ECO:0007669"/>
    <property type="project" value="InterPro"/>
</dbReference>
<dbReference type="InterPro" id="IPR036640">
    <property type="entry name" value="ABC1_TM_sf"/>
</dbReference>
<feature type="transmembrane region" description="Helical" evidence="5">
    <location>
        <begin position="252"/>
        <end position="275"/>
    </location>
</feature>
<feature type="transmembrane region" description="Helical" evidence="5">
    <location>
        <begin position="35"/>
        <end position="60"/>
    </location>
</feature>
<dbReference type="AlphaFoldDB" id="A0A561BPH0"/>
<name>A0A561BPH0_9ACTN</name>
<feature type="transmembrane region" description="Helical" evidence="5">
    <location>
        <begin position="66"/>
        <end position="83"/>
    </location>
</feature>
<dbReference type="PANTHER" id="PTHR43394:SF1">
    <property type="entry name" value="ATP-BINDING CASSETTE SUB-FAMILY B MEMBER 10, MITOCHONDRIAL"/>
    <property type="match status" value="1"/>
</dbReference>
<dbReference type="Proteomes" id="UP000318380">
    <property type="component" value="Unassembled WGS sequence"/>
</dbReference>
<keyword evidence="2 5" id="KW-0812">Transmembrane</keyword>
<evidence type="ECO:0000313" key="8">
    <source>
        <dbReference type="EMBL" id="TWD80754.1"/>
    </source>
</evidence>
<evidence type="ECO:0000259" key="6">
    <source>
        <dbReference type="PROSITE" id="PS50893"/>
    </source>
</evidence>
<dbReference type="InterPro" id="IPR039421">
    <property type="entry name" value="Type_1_exporter"/>
</dbReference>
<dbReference type="SUPFAM" id="SSF90123">
    <property type="entry name" value="ABC transporter transmembrane region"/>
    <property type="match status" value="1"/>
</dbReference>
<keyword evidence="3 5" id="KW-1133">Transmembrane helix</keyword>